<evidence type="ECO:0000313" key="2">
    <source>
        <dbReference type="EMBL" id="RJE17167.1"/>
    </source>
</evidence>
<protein>
    <submittedName>
        <fullName evidence="2">OTU-like cysteine protease</fullName>
    </submittedName>
</protein>
<proteinExistence type="predicted"/>
<accession>A0A3A2Z786</accession>
<evidence type="ECO:0000313" key="3">
    <source>
        <dbReference type="Proteomes" id="UP000266188"/>
    </source>
</evidence>
<dbReference type="GO" id="GO:0008233">
    <property type="term" value="F:peptidase activity"/>
    <property type="evidence" value="ECO:0007669"/>
    <property type="project" value="UniProtKB-KW"/>
</dbReference>
<reference evidence="3" key="1">
    <citation type="submission" date="2017-02" db="EMBL/GenBank/DDBJ databases">
        <authorList>
            <person name="Tafer H."/>
            <person name="Lopandic K."/>
        </authorList>
    </citation>
    <scope>NUCLEOTIDE SEQUENCE [LARGE SCALE GENOMIC DNA]</scope>
    <source>
        <strain evidence="3">CBS 366.77</strain>
    </source>
</reference>
<dbReference type="STRING" id="2070753.A0A3A2Z786"/>
<keyword evidence="3" id="KW-1185">Reference proteome</keyword>
<feature type="region of interest" description="Disordered" evidence="1">
    <location>
        <begin position="81"/>
        <end position="144"/>
    </location>
</feature>
<feature type="compositionally biased region" description="Basic and acidic residues" evidence="1">
    <location>
        <begin position="100"/>
        <end position="117"/>
    </location>
</feature>
<dbReference type="OrthoDB" id="409956at2759"/>
<feature type="region of interest" description="Disordered" evidence="1">
    <location>
        <begin position="1"/>
        <end position="22"/>
    </location>
</feature>
<organism evidence="2 3">
    <name type="scientific">Aspergillus sclerotialis</name>
    <dbReference type="NCBI Taxonomy" id="2070753"/>
    <lineage>
        <taxon>Eukaryota</taxon>
        <taxon>Fungi</taxon>
        <taxon>Dikarya</taxon>
        <taxon>Ascomycota</taxon>
        <taxon>Pezizomycotina</taxon>
        <taxon>Eurotiomycetes</taxon>
        <taxon>Eurotiomycetidae</taxon>
        <taxon>Eurotiales</taxon>
        <taxon>Aspergillaceae</taxon>
        <taxon>Aspergillus</taxon>
        <taxon>Aspergillus subgen. Polypaecilum</taxon>
    </lineage>
</organism>
<gene>
    <name evidence="2" type="ORF">PHISCL_10496</name>
</gene>
<keyword evidence="2" id="KW-0645">Protease</keyword>
<evidence type="ECO:0000256" key="1">
    <source>
        <dbReference type="SAM" id="MobiDB-lite"/>
    </source>
</evidence>
<feature type="non-terminal residue" evidence="2">
    <location>
        <position position="1"/>
    </location>
</feature>
<dbReference type="Proteomes" id="UP000266188">
    <property type="component" value="Unassembled WGS sequence"/>
</dbReference>
<dbReference type="Gene3D" id="3.90.70.80">
    <property type="match status" value="1"/>
</dbReference>
<dbReference type="AlphaFoldDB" id="A0A3A2Z786"/>
<comment type="caution">
    <text evidence="2">The sequence shown here is derived from an EMBL/GenBank/DDBJ whole genome shotgun (WGS) entry which is preliminary data.</text>
</comment>
<dbReference type="GO" id="GO:0006508">
    <property type="term" value="P:proteolysis"/>
    <property type="evidence" value="ECO:0007669"/>
    <property type="project" value="UniProtKB-KW"/>
</dbReference>
<dbReference type="EMBL" id="MVGC01001472">
    <property type="protein sequence ID" value="RJE17167.1"/>
    <property type="molecule type" value="Genomic_DNA"/>
</dbReference>
<feature type="non-terminal residue" evidence="2">
    <location>
        <position position="156"/>
    </location>
</feature>
<keyword evidence="2" id="KW-0378">Hydrolase</keyword>
<sequence>PAPPSAKEKENNFDSRVADSRRNGVWGGAEEIQAFCQSFRADLNVYTTYGVQSFRDVNAPHGEERQVLHIAFHDFNHYSSVRHTHGPHTGLPCGPTETPLVKEDQKAEETGANKGADEVGAAQVQEERNEPPPSSGTVVNMATPWKISAIQEGLGG</sequence>
<name>A0A3A2Z786_9EURO</name>